<evidence type="ECO:0000313" key="10">
    <source>
        <dbReference type="EMBL" id="AXN35210.1"/>
    </source>
</evidence>
<dbReference type="Gene3D" id="2.40.440.10">
    <property type="entry name" value="L,D-transpeptidase catalytic domain-like"/>
    <property type="match status" value="1"/>
</dbReference>
<dbReference type="SUPFAM" id="SSF141523">
    <property type="entry name" value="L,D-transpeptidase catalytic domain-like"/>
    <property type="match status" value="1"/>
</dbReference>
<keyword evidence="2" id="KW-0808">Transferase</keyword>
<feature type="region of interest" description="Disordered" evidence="7">
    <location>
        <begin position="37"/>
        <end position="75"/>
    </location>
</feature>
<dbReference type="AlphaFoldDB" id="A0A385AC11"/>
<comment type="pathway">
    <text evidence="1 6">Cell wall biogenesis; peptidoglycan biosynthesis.</text>
</comment>
<dbReference type="Pfam" id="PF03734">
    <property type="entry name" value="YkuD"/>
    <property type="match status" value="1"/>
</dbReference>
<evidence type="ECO:0000256" key="2">
    <source>
        <dbReference type="ARBA" id="ARBA00022679"/>
    </source>
</evidence>
<accession>A0A385AC11</accession>
<dbReference type="PROSITE" id="PS52029">
    <property type="entry name" value="LD_TPASE"/>
    <property type="match status" value="1"/>
</dbReference>
<feature type="transmembrane region" description="Helical" evidence="8">
    <location>
        <begin position="7"/>
        <end position="27"/>
    </location>
</feature>
<dbReference type="Proteomes" id="UP000257607">
    <property type="component" value="Chromosome"/>
</dbReference>
<keyword evidence="8" id="KW-0472">Membrane</keyword>
<dbReference type="PANTHER" id="PTHR30582">
    <property type="entry name" value="L,D-TRANSPEPTIDASE"/>
    <property type="match status" value="1"/>
</dbReference>
<name>A0A385AC11_LATCU</name>
<dbReference type="EMBL" id="CP031003">
    <property type="protein sequence ID" value="AXN35210.1"/>
    <property type="molecule type" value="Genomic_DNA"/>
</dbReference>
<dbReference type="InterPro" id="IPR050979">
    <property type="entry name" value="LD-transpeptidase"/>
</dbReference>
<dbReference type="GO" id="GO:0071555">
    <property type="term" value="P:cell wall organization"/>
    <property type="evidence" value="ECO:0007669"/>
    <property type="project" value="UniProtKB-UniRule"/>
</dbReference>
<evidence type="ECO:0000259" key="9">
    <source>
        <dbReference type="PROSITE" id="PS52029"/>
    </source>
</evidence>
<evidence type="ECO:0000256" key="5">
    <source>
        <dbReference type="ARBA" id="ARBA00023316"/>
    </source>
</evidence>
<keyword evidence="5 6" id="KW-0961">Cell wall biogenesis/degradation</keyword>
<keyword evidence="4 6" id="KW-0573">Peptidoglycan synthesis</keyword>
<reference evidence="10 11" key="1">
    <citation type="submission" date="2018-07" db="EMBL/GenBank/DDBJ databases">
        <title>Lactobacillus curvatus genome sequence.</title>
        <authorList>
            <person name="Prechtl R."/>
        </authorList>
    </citation>
    <scope>NUCLEOTIDE SEQUENCE [LARGE SCALE GENOMIC DNA]</scope>
    <source>
        <strain evidence="10 11">TMW 1.1928</strain>
    </source>
</reference>
<feature type="active site" description="Nucleophile" evidence="6">
    <location>
        <position position="186"/>
    </location>
</feature>
<dbReference type="CDD" id="cd16913">
    <property type="entry name" value="YkuD_like"/>
    <property type="match status" value="1"/>
</dbReference>
<organism evidence="10 11">
    <name type="scientific">Latilactobacillus curvatus</name>
    <name type="common">Lactobacillus curvatus</name>
    <dbReference type="NCBI Taxonomy" id="28038"/>
    <lineage>
        <taxon>Bacteria</taxon>
        <taxon>Bacillati</taxon>
        <taxon>Bacillota</taxon>
        <taxon>Bacilli</taxon>
        <taxon>Lactobacillales</taxon>
        <taxon>Lactobacillaceae</taxon>
        <taxon>Latilactobacillus</taxon>
    </lineage>
</organism>
<dbReference type="PANTHER" id="PTHR30582:SF2">
    <property type="entry name" value="L,D-TRANSPEPTIDASE YCIB-RELATED"/>
    <property type="match status" value="1"/>
</dbReference>
<evidence type="ECO:0000256" key="3">
    <source>
        <dbReference type="ARBA" id="ARBA00022960"/>
    </source>
</evidence>
<evidence type="ECO:0000256" key="8">
    <source>
        <dbReference type="SAM" id="Phobius"/>
    </source>
</evidence>
<gene>
    <name evidence="10" type="ORF">DT351_02025</name>
</gene>
<sequence length="210" mass="23298">MPKLTNNIRLMLGSIIVAIALLVGGYWSTSARHQTHQAAVTSSTKSQSHARQQSIKSKKAAHPTPIDWRAPSENKPYPNLAEQPDLWVDVSIAQQRVYLKNGNDLLYTMHASTGSPESPTPTGTFYIEAEHGDSFFNANSGEGAKYWRSFLDHGIYLFHSVPTDEAGNFIPEETEQLGKKANSHGCIRLSVADAQWFYTAIPYNTKVVIH</sequence>
<dbReference type="UniPathway" id="UPA00219"/>
<evidence type="ECO:0000256" key="7">
    <source>
        <dbReference type="SAM" id="MobiDB-lite"/>
    </source>
</evidence>
<keyword evidence="3 6" id="KW-0133">Cell shape</keyword>
<evidence type="ECO:0000256" key="1">
    <source>
        <dbReference type="ARBA" id="ARBA00004752"/>
    </source>
</evidence>
<feature type="compositionally biased region" description="Polar residues" evidence="7">
    <location>
        <begin position="37"/>
        <end position="55"/>
    </location>
</feature>
<evidence type="ECO:0000256" key="4">
    <source>
        <dbReference type="ARBA" id="ARBA00022984"/>
    </source>
</evidence>
<dbReference type="GO" id="GO:0005576">
    <property type="term" value="C:extracellular region"/>
    <property type="evidence" value="ECO:0007669"/>
    <property type="project" value="TreeGrafter"/>
</dbReference>
<evidence type="ECO:0000256" key="6">
    <source>
        <dbReference type="PROSITE-ProRule" id="PRU01373"/>
    </source>
</evidence>
<dbReference type="GO" id="GO:0018104">
    <property type="term" value="P:peptidoglycan-protein cross-linking"/>
    <property type="evidence" value="ECO:0007669"/>
    <property type="project" value="TreeGrafter"/>
</dbReference>
<keyword evidence="8" id="KW-0812">Transmembrane</keyword>
<feature type="active site" description="Proton donor/acceptor" evidence="6">
    <location>
        <position position="159"/>
    </location>
</feature>
<keyword evidence="8" id="KW-1133">Transmembrane helix</keyword>
<dbReference type="GO" id="GO:0016740">
    <property type="term" value="F:transferase activity"/>
    <property type="evidence" value="ECO:0007669"/>
    <property type="project" value="UniProtKB-KW"/>
</dbReference>
<feature type="domain" description="L,D-TPase catalytic" evidence="9">
    <location>
        <begin position="86"/>
        <end position="210"/>
    </location>
</feature>
<dbReference type="GO" id="GO:0071972">
    <property type="term" value="F:peptidoglycan L,D-transpeptidase activity"/>
    <property type="evidence" value="ECO:0007669"/>
    <property type="project" value="TreeGrafter"/>
</dbReference>
<dbReference type="InterPro" id="IPR038063">
    <property type="entry name" value="Transpep_catalytic_dom"/>
</dbReference>
<dbReference type="GO" id="GO:0008360">
    <property type="term" value="P:regulation of cell shape"/>
    <property type="evidence" value="ECO:0007669"/>
    <property type="project" value="UniProtKB-UniRule"/>
</dbReference>
<protein>
    <submittedName>
        <fullName evidence="10">Murein L,D-transpeptidase</fullName>
    </submittedName>
</protein>
<dbReference type="RefSeq" id="WP_116843421.1">
    <property type="nucleotide sequence ID" value="NZ_CP031003.1"/>
</dbReference>
<dbReference type="InterPro" id="IPR005490">
    <property type="entry name" value="LD_TPept_cat_dom"/>
</dbReference>
<proteinExistence type="predicted"/>
<evidence type="ECO:0000313" key="11">
    <source>
        <dbReference type="Proteomes" id="UP000257607"/>
    </source>
</evidence>